<protein>
    <submittedName>
        <fullName evidence="1">Uncharacterized protein</fullName>
    </submittedName>
</protein>
<keyword evidence="2" id="KW-1185">Reference proteome</keyword>
<dbReference type="EMBL" id="CP096983">
    <property type="protein sequence ID" value="URZ12843.1"/>
    <property type="molecule type" value="Genomic_DNA"/>
</dbReference>
<accession>A0A1S8KYQ2</accession>
<dbReference type="Proteomes" id="UP000190951">
    <property type="component" value="Chromosome"/>
</dbReference>
<dbReference type="AlphaFoldDB" id="A0A1S8KYQ2"/>
<proteinExistence type="predicted"/>
<sequence length="98" mass="11232">MNKNKYIEDDYLEKIGVIKDIDTLSIIKAARQGEENKELRIQDFIYAFSLVFAVIVEISILYKFGVKVCLVLNFIMTFLLPLLVLIKPKNYMGGGIVK</sequence>
<dbReference type="KEGG" id="crw:CROST_035880"/>
<organism evidence="1 2">
    <name type="scientific">Clostridium felsineum</name>
    <dbReference type="NCBI Taxonomy" id="36839"/>
    <lineage>
        <taxon>Bacteria</taxon>
        <taxon>Bacillati</taxon>
        <taxon>Bacillota</taxon>
        <taxon>Clostridia</taxon>
        <taxon>Eubacteriales</taxon>
        <taxon>Clostridiaceae</taxon>
        <taxon>Clostridium</taxon>
    </lineage>
</organism>
<dbReference type="STRING" id="84029.CROST_38820"/>
<gene>
    <name evidence="1" type="ORF">CROST_035880</name>
</gene>
<evidence type="ECO:0000313" key="2">
    <source>
        <dbReference type="Proteomes" id="UP000190951"/>
    </source>
</evidence>
<dbReference type="RefSeq" id="WP_077832275.1">
    <property type="nucleotide sequence ID" value="NZ_CP096983.1"/>
</dbReference>
<reference evidence="1 2" key="1">
    <citation type="submission" date="2022-04" db="EMBL/GenBank/DDBJ databases">
        <title>Genome sequence of C. roseum typestrain.</title>
        <authorList>
            <person name="Poehlein A."/>
            <person name="Schoch T."/>
            <person name="Duerre P."/>
            <person name="Daniel R."/>
        </authorList>
    </citation>
    <scope>NUCLEOTIDE SEQUENCE [LARGE SCALE GENOMIC DNA]</scope>
    <source>
        <strain evidence="1 2">DSM 7320</strain>
    </source>
</reference>
<evidence type="ECO:0000313" key="1">
    <source>
        <dbReference type="EMBL" id="URZ12843.1"/>
    </source>
</evidence>
<name>A0A1S8KYQ2_9CLOT</name>